<dbReference type="Proteomes" id="UP000472276">
    <property type="component" value="Unassembled WGS sequence"/>
</dbReference>
<proteinExistence type="predicted"/>
<dbReference type="GO" id="GO:0003677">
    <property type="term" value="F:DNA binding"/>
    <property type="evidence" value="ECO:0007669"/>
    <property type="project" value="UniProtKB-KW"/>
</dbReference>
<dbReference type="InterPro" id="IPR052251">
    <property type="entry name" value="GH-ZnFinger_Regulators"/>
</dbReference>
<sequence length="173" mass="19439">LHMHSTCSLIQQGLNLTVRILIAPLLQKGFEATLLEYAGRWRVEEEPLPLVKVYTVALLNYAHASPYLSLQCENVSLVVERLSLSFLELILSLKDIPHAVWNELKSCVQFAHSKLKQNGIAQLSLLSALGEYDGVWSNRTLQGLLSNENLPTEQGECRPLFHIVLLFGNILCF</sequence>
<name>A0AAZ1XZJ0_OREAU</name>
<reference evidence="1" key="3">
    <citation type="submission" date="2025-09" db="UniProtKB">
        <authorList>
            <consortium name="Ensembl"/>
        </authorList>
    </citation>
    <scope>IDENTIFICATION</scope>
</reference>
<dbReference type="PANTHER" id="PTHR15507:SF14">
    <property type="entry name" value="ZINC FINGER PROTEIN 292"/>
    <property type="match status" value="1"/>
</dbReference>
<evidence type="ECO:0000313" key="1">
    <source>
        <dbReference type="Ensembl" id="ENSOABP00000072957.1"/>
    </source>
</evidence>
<dbReference type="Ensembl" id="ENSOABT00000068675.1">
    <property type="protein sequence ID" value="ENSOABP00000072957.1"/>
    <property type="gene ID" value="ENSOABG00000004267.2"/>
</dbReference>
<dbReference type="GO" id="GO:0000981">
    <property type="term" value="F:DNA-binding transcription factor activity, RNA polymerase II-specific"/>
    <property type="evidence" value="ECO:0007669"/>
    <property type="project" value="TreeGrafter"/>
</dbReference>
<keyword evidence="2" id="KW-1185">Reference proteome</keyword>
<evidence type="ECO:0000313" key="2">
    <source>
        <dbReference type="Proteomes" id="UP000472276"/>
    </source>
</evidence>
<dbReference type="AlphaFoldDB" id="A0AAZ1XZJ0"/>
<gene>
    <name evidence="1" type="primary">znf292b</name>
</gene>
<accession>A0AAZ1XZJ0</accession>
<dbReference type="PANTHER" id="PTHR15507">
    <property type="entry name" value="ZINC FINGER PROTEIN RLF"/>
    <property type="match status" value="1"/>
</dbReference>
<organism evidence="1 2">
    <name type="scientific">Oreochromis aureus</name>
    <name type="common">Israeli tilapia</name>
    <name type="synonym">Chromis aureus</name>
    <dbReference type="NCBI Taxonomy" id="47969"/>
    <lineage>
        <taxon>Eukaryota</taxon>
        <taxon>Metazoa</taxon>
        <taxon>Chordata</taxon>
        <taxon>Craniata</taxon>
        <taxon>Vertebrata</taxon>
        <taxon>Euteleostomi</taxon>
        <taxon>Actinopterygii</taxon>
        <taxon>Neopterygii</taxon>
        <taxon>Teleostei</taxon>
        <taxon>Neoteleostei</taxon>
        <taxon>Acanthomorphata</taxon>
        <taxon>Ovalentaria</taxon>
        <taxon>Cichlomorphae</taxon>
        <taxon>Cichliformes</taxon>
        <taxon>Cichlidae</taxon>
        <taxon>African cichlids</taxon>
        <taxon>Pseudocrenilabrinae</taxon>
        <taxon>Oreochromini</taxon>
        <taxon>Oreochromis</taxon>
    </lineage>
</organism>
<reference evidence="1" key="2">
    <citation type="submission" date="2025-08" db="UniProtKB">
        <authorList>
            <consortium name="Ensembl"/>
        </authorList>
    </citation>
    <scope>IDENTIFICATION</scope>
</reference>
<reference evidence="2" key="1">
    <citation type="submission" date="2020-03" db="EMBL/GenBank/DDBJ databases">
        <title>Evolution of repeat sequences and sex chromosomes of tilapia species revealed by chromosome-level genomes.</title>
        <authorList>
            <person name="Xu L."/>
            <person name="Tao W."/>
            <person name="Wang D."/>
            <person name="Zhou Q."/>
        </authorList>
    </citation>
    <scope>NUCLEOTIDE SEQUENCE [LARGE SCALE GENOMIC DNA]</scope>
    <source>
        <strain evidence="2">Israel</strain>
    </source>
</reference>
<dbReference type="GO" id="GO:0005634">
    <property type="term" value="C:nucleus"/>
    <property type="evidence" value="ECO:0007669"/>
    <property type="project" value="UniProtKB-SubCell"/>
</dbReference>
<dbReference type="GO" id="GO:0008270">
    <property type="term" value="F:zinc ion binding"/>
    <property type="evidence" value="ECO:0007669"/>
    <property type="project" value="UniProtKB-KW"/>
</dbReference>
<protein>
    <submittedName>
        <fullName evidence="1">Uncharacterized protein</fullName>
    </submittedName>
</protein>